<evidence type="ECO:0000313" key="14">
    <source>
        <dbReference type="EMBL" id="RZF43525.1"/>
    </source>
</evidence>
<dbReference type="SMR" id="A0A482XC27"/>
<dbReference type="InParanoid" id="A0A482XC27"/>
<comment type="catalytic activity">
    <reaction evidence="11">
        <text>N-terminal L-seryl-[histone H4] + acetyl-CoA = N-terminal N(alpha)-acetyl-L-seryl-[histone H4] + CoA + H(+)</text>
        <dbReference type="Rhea" id="RHEA:50596"/>
        <dbReference type="Rhea" id="RHEA-COMP:12740"/>
        <dbReference type="Rhea" id="RHEA-COMP:12743"/>
        <dbReference type="ChEBI" id="CHEBI:15378"/>
        <dbReference type="ChEBI" id="CHEBI:57287"/>
        <dbReference type="ChEBI" id="CHEBI:57288"/>
        <dbReference type="ChEBI" id="CHEBI:64738"/>
        <dbReference type="ChEBI" id="CHEBI:83690"/>
        <dbReference type="EC" id="2.3.1.257"/>
    </reaction>
</comment>
<dbReference type="FunCoup" id="A0A482XC27">
    <property type="interactions" value="1955"/>
</dbReference>
<evidence type="ECO:0000256" key="4">
    <source>
        <dbReference type="ARBA" id="ARBA00012950"/>
    </source>
</evidence>
<dbReference type="GO" id="GO:0005737">
    <property type="term" value="C:cytoplasm"/>
    <property type="evidence" value="ECO:0007669"/>
    <property type="project" value="UniProtKB-SubCell"/>
</dbReference>
<evidence type="ECO:0000256" key="1">
    <source>
        <dbReference type="ARBA" id="ARBA00004123"/>
    </source>
</evidence>
<evidence type="ECO:0000256" key="11">
    <source>
        <dbReference type="ARBA" id="ARBA00049524"/>
    </source>
</evidence>
<evidence type="ECO:0000256" key="9">
    <source>
        <dbReference type="ARBA" id="ARBA00023315"/>
    </source>
</evidence>
<comment type="similarity">
    <text evidence="3">Belongs to the acetyltransferase family. NAA40 subfamily.</text>
</comment>
<dbReference type="InterPro" id="IPR039949">
    <property type="entry name" value="NAA40"/>
</dbReference>
<dbReference type="PROSITE" id="PS51186">
    <property type="entry name" value="GNAT"/>
    <property type="match status" value="1"/>
</dbReference>
<keyword evidence="8" id="KW-0539">Nucleus</keyword>
<dbReference type="GO" id="GO:0005634">
    <property type="term" value="C:nucleus"/>
    <property type="evidence" value="ECO:0007669"/>
    <property type="project" value="UniProtKB-SubCell"/>
</dbReference>
<dbReference type="Proteomes" id="UP000291343">
    <property type="component" value="Unassembled WGS sequence"/>
</dbReference>
<evidence type="ECO:0000256" key="8">
    <source>
        <dbReference type="ARBA" id="ARBA00023242"/>
    </source>
</evidence>
<feature type="compositionally biased region" description="Basic and acidic residues" evidence="12">
    <location>
        <begin position="12"/>
        <end position="22"/>
    </location>
</feature>
<dbReference type="InterPro" id="IPR016181">
    <property type="entry name" value="Acyl_CoA_acyltransferase"/>
</dbReference>
<evidence type="ECO:0000259" key="13">
    <source>
        <dbReference type="PROSITE" id="PS51186"/>
    </source>
</evidence>
<evidence type="ECO:0000256" key="2">
    <source>
        <dbReference type="ARBA" id="ARBA00004496"/>
    </source>
</evidence>
<dbReference type="SUPFAM" id="SSF55729">
    <property type="entry name" value="Acyl-CoA N-acyltransferases (Nat)"/>
    <property type="match status" value="1"/>
</dbReference>
<evidence type="ECO:0000313" key="15">
    <source>
        <dbReference type="Proteomes" id="UP000291343"/>
    </source>
</evidence>
<evidence type="ECO:0000256" key="3">
    <source>
        <dbReference type="ARBA" id="ARBA00008870"/>
    </source>
</evidence>
<dbReference type="PANTHER" id="PTHR20531">
    <property type="entry name" value="N-ALPHA-ACETYLTRANSFERASE 40"/>
    <property type="match status" value="1"/>
</dbReference>
<dbReference type="InterPro" id="IPR000182">
    <property type="entry name" value="GNAT_dom"/>
</dbReference>
<protein>
    <recommendedName>
        <fullName evidence="5">N-alpha-acetyltransferase 40</fullName>
        <ecNumber evidence="4">2.3.1.257</ecNumber>
    </recommendedName>
</protein>
<proteinExistence type="inferred from homology"/>
<keyword evidence="7" id="KW-0808">Transferase</keyword>
<comment type="catalytic activity">
    <reaction evidence="10">
        <text>N-terminal L-seryl-[histone H2A] + acetyl-CoA = N-terminal N(alpha)-acetyl-L-seryl-[histone H2A] + CoA + H(+)</text>
        <dbReference type="Rhea" id="RHEA:50600"/>
        <dbReference type="Rhea" id="RHEA-COMP:12742"/>
        <dbReference type="Rhea" id="RHEA-COMP:12744"/>
        <dbReference type="ChEBI" id="CHEBI:15378"/>
        <dbReference type="ChEBI" id="CHEBI:57287"/>
        <dbReference type="ChEBI" id="CHEBI:57288"/>
        <dbReference type="ChEBI" id="CHEBI:64738"/>
        <dbReference type="ChEBI" id="CHEBI:83690"/>
        <dbReference type="EC" id="2.3.1.257"/>
    </reaction>
</comment>
<dbReference type="AlphaFoldDB" id="A0A482XC27"/>
<dbReference type="EMBL" id="QKKF02012654">
    <property type="protein sequence ID" value="RZF43525.1"/>
    <property type="molecule type" value="Genomic_DNA"/>
</dbReference>
<comment type="caution">
    <text evidence="14">The sequence shown here is derived from an EMBL/GenBank/DDBJ whole genome shotgun (WGS) entry which is preliminary data.</text>
</comment>
<evidence type="ECO:0000256" key="6">
    <source>
        <dbReference type="ARBA" id="ARBA00022490"/>
    </source>
</evidence>
<gene>
    <name evidence="14" type="ORF">LSTR_LSTR013049</name>
</gene>
<dbReference type="GO" id="GO:0010485">
    <property type="term" value="F:histone H4 acetyltransferase activity"/>
    <property type="evidence" value="ECO:0007669"/>
    <property type="project" value="InterPro"/>
</dbReference>
<accession>A0A482XC27</accession>
<evidence type="ECO:0000256" key="12">
    <source>
        <dbReference type="SAM" id="MobiDB-lite"/>
    </source>
</evidence>
<dbReference type="OrthoDB" id="424551at2759"/>
<dbReference type="GO" id="GO:1990189">
    <property type="term" value="F:protein N-terminal-serine acetyltransferase activity"/>
    <property type="evidence" value="ECO:0007669"/>
    <property type="project" value="UniProtKB-EC"/>
</dbReference>
<reference evidence="14 15" key="1">
    <citation type="journal article" date="2017" name="Gigascience">
        <title>Genome sequence of the small brown planthopper, Laodelphax striatellus.</title>
        <authorList>
            <person name="Zhu J."/>
            <person name="Jiang F."/>
            <person name="Wang X."/>
            <person name="Yang P."/>
            <person name="Bao Y."/>
            <person name="Zhao W."/>
            <person name="Wang W."/>
            <person name="Lu H."/>
            <person name="Wang Q."/>
            <person name="Cui N."/>
            <person name="Li J."/>
            <person name="Chen X."/>
            <person name="Luo L."/>
            <person name="Yu J."/>
            <person name="Kang L."/>
            <person name="Cui F."/>
        </authorList>
    </citation>
    <scope>NUCLEOTIDE SEQUENCE [LARGE SCALE GENOMIC DNA]</scope>
    <source>
        <strain evidence="14">Lst14</strain>
    </source>
</reference>
<feature type="compositionally biased region" description="Basic residues" evidence="12">
    <location>
        <begin position="1"/>
        <end position="11"/>
    </location>
</feature>
<dbReference type="STRING" id="195883.A0A482XC27"/>
<dbReference type="EC" id="2.3.1.257" evidence="4"/>
<dbReference type="PANTHER" id="PTHR20531:SF1">
    <property type="entry name" value="N-ALPHA-ACETYLTRANSFERASE 40"/>
    <property type="match status" value="1"/>
</dbReference>
<sequence>MVQSTKQKKAQHKNDSRKQKTFDKKLVIKAKRQKNPLAPFEEYQKYENHDGHFKISCKRSVDIDPVMWDWLFALEEKNMKKMYTESEWGWDFEKKKQEMTDISAYYLIASSLNGDPVAFSHFRFDMDYGQPVLYCYEIQLEASVRRLGLGKFIMNVLEKVGFSNKMEKVILTVFKKNEEALKFFYALGFELDETSPDEDERKCYVILSKPKTEQTDTNVESH</sequence>
<dbReference type="GO" id="GO:0043998">
    <property type="term" value="F:histone H2A acetyltransferase activity"/>
    <property type="evidence" value="ECO:0007669"/>
    <property type="project" value="InterPro"/>
</dbReference>
<organism evidence="14 15">
    <name type="scientific">Laodelphax striatellus</name>
    <name type="common">Small brown planthopper</name>
    <name type="synonym">Delphax striatella</name>
    <dbReference type="NCBI Taxonomy" id="195883"/>
    <lineage>
        <taxon>Eukaryota</taxon>
        <taxon>Metazoa</taxon>
        <taxon>Ecdysozoa</taxon>
        <taxon>Arthropoda</taxon>
        <taxon>Hexapoda</taxon>
        <taxon>Insecta</taxon>
        <taxon>Pterygota</taxon>
        <taxon>Neoptera</taxon>
        <taxon>Paraneoptera</taxon>
        <taxon>Hemiptera</taxon>
        <taxon>Auchenorrhyncha</taxon>
        <taxon>Fulgoroidea</taxon>
        <taxon>Delphacidae</taxon>
        <taxon>Criomorphinae</taxon>
        <taxon>Laodelphax</taxon>
    </lineage>
</organism>
<dbReference type="Gene3D" id="3.40.630.30">
    <property type="match status" value="1"/>
</dbReference>
<name>A0A482XC27_LAOST</name>
<keyword evidence="15" id="KW-1185">Reference proteome</keyword>
<dbReference type="Pfam" id="PF00583">
    <property type="entry name" value="Acetyltransf_1"/>
    <property type="match status" value="1"/>
</dbReference>
<comment type="subcellular location">
    <subcellularLocation>
        <location evidence="2">Cytoplasm</location>
    </subcellularLocation>
    <subcellularLocation>
        <location evidence="1">Nucleus</location>
    </subcellularLocation>
</comment>
<keyword evidence="6" id="KW-0963">Cytoplasm</keyword>
<evidence type="ECO:0000256" key="7">
    <source>
        <dbReference type="ARBA" id="ARBA00022679"/>
    </source>
</evidence>
<evidence type="ECO:0000256" key="10">
    <source>
        <dbReference type="ARBA" id="ARBA00047821"/>
    </source>
</evidence>
<feature type="region of interest" description="Disordered" evidence="12">
    <location>
        <begin position="1"/>
        <end position="22"/>
    </location>
</feature>
<evidence type="ECO:0000256" key="5">
    <source>
        <dbReference type="ARBA" id="ARBA00015043"/>
    </source>
</evidence>
<feature type="domain" description="N-acetyltransferase" evidence="13">
    <location>
        <begin position="61"/>
        <end position="212"/>
    </location>
</feature>
<keyword evidence="9" id="KW-0012">Acyltransferase</keyword>